<protein>
    <submittedName>
        <fullName evidence="7">Uncharacterized protein</fullName>
    </submittedName>
</protein>
<comment type="subcellular location">
    <subcellularLocation>
        <location evidence="1">Membrane</location>
        <topology evidence="1">Multi-pass membrane protein</topology>
    </subcellularLocation>
</comment>
<accession>A0A067TMM6</accession>
<dbReference type="GO" id="GO:0015123">
    <property type="term" value="F:acetate transmembrane transporter activity"/>
    <property type="evidence" value="ECO:0007669"/>
    <property type="project" value="TreeGrafter"/>
</dbReference>
<feature type="transmembrane region" description="Helical" evidence="6">
    <location>
        <begin position="160"/>
        <end position="181"/>
    </location>
</feature>
<dbReference type="InterPro" id="IPR000791">
    <property type="entry name" value="Gpr1/Fun34/SatP-like"/>
</dbReference>
<keyword evidence="8" id="KW-1185">Reference proteome</keyword>
<evidence type="ECO:0000256" key="3">
    <source>
        <dbReference type="ARBA" id="ARBA00022692"/>
    </source>
</evidence>
<evidence type="ECO:0000256" key="4">
    <source>
        <dbReference type="ARBA" id="ARBA00022989"/>
    </source>
</evidence>
<organism evidence="7 8">
    <name type="scientific">Galerina marginata (strain CBS 339.88)</name>
    <dbReference type="NCBI Taxonomy" id="685588"/>
    <lineage>
        <taxon>Eukaryota</taxon>
        <taxon>Fungi</taxon>
        <taxon>Dikarya</taxon>
        <taxon>Basidiomycota</taxon>
        <taxon>Agaricomycotina</taxon>
        <taxon>Agaricomycetes</taxon>
        <taxon>Agaricomycetidae</taxon>
        <taxon>Agaricales</taxon>
        <taxon>Agaricineae</taxon>
        <taxon>Strophariaceae</taxon>
        <taxon>Galerina</taxon>
    </lineage>
</organism>
<feature type="transmembrane region" description="Helical" evidence="6">
    <location>
        <begin position="103"/>
        <end position="125"/>
    </location>
</feature>
<feature type="transmembrane region" description="Helical" evidence="6">
    <location>
        <begin position="41"/>
        <end position="60"/>
    </location>
</feature>
<dbReference type="EMBL" id="KL142368">
    <property type="protein sequence ID" value="KDR84435.1"/>
    <property type="molecule type" value="Genomic_DNA"/>
</dbReference>
<dbReference type="PANTHER" id="PTHR31123">
    <property type="entry name" value="ACCUMULATION OF DYADS PROTEIN 2-RELATED"/>
    <property type="match status" value="1"/>
</dbReference>
<dbReference type="Proteomes" id="UP000027222">
    <property type="component" value="Unassembled WGS sequence"/>
</dbReference>
<dbReference type="AlphaFoldDB" id="A0A067TMM6"/>
<dbReference type="Pfam" id="PF01184">
    <property type="entry name" value="Gpr1_Fun34_YaaH"/>
    <property type="match status" value="1"/>
</dbReference>
<reference evidence="8" key="1">
    <citation type="journal article" date="2014" name="Proc. Natl. Acad. Sci. U.S.A.">
        <title>Extensive sampling of basidiomycete genomes demonstrates inadequacy of the white-rot/brown-rot paradigm for wood decay fungi.</title>
        <authorList>
            <person name="Riley R."/>
            <person name="Salamov A.A."/>
            <person name="Brown D.W."/>
            <person name="Nagy L.G."/>
            <person name="Floudas D."/>
            <person name="Held B.W."/>
            <person name="Levasseur A."/>
            <person name="Lombard V."/>
            <person name="Morin E."/>
            <person name="Otillar R."/>
            <person name="Lindquist E.A."/>
            <person name="Sun H."/>
            <person name="LaButti K.M."/>
            <person name="Schmutz J."/>
            <person name="Jabbour D."/>
            <person name="Luo H."/>
            <person name="Baker S.E."/>
            <person name="Pisabarro A.G."/>
            <person name="Walton J.D."/>
            <person name="Blanchette R.A."/>
            <person name="Henrissat B."/>
            <person name="Martin F."/>
            <person name="Cullen D."/>
            <person name="Hibbett D.S."/>
            <person name="Grigoriev I.V."/>
        </authorList>
    </citation>
    <scope>NUCLEOTIDE SEQUENCE [LARGE SCALE GENOMIC DNA]</scope>
    <source>
        <strain evidence="8">CBS 339.88</strain>
    </source>
</reference>
<dbReference type="PANTHER" id="PTHR31123:SF1">
    <property type="entry name" value="ACCUMULATION OF DYADS PROTEIN 2-RELATED"/>
    <property type="match status" value="1"/>
</dbReference>
<gene>
    <name evidence="7" type="ORF">GALMADRAFT_56288</name>
</gene>
<dbReference type="GO" id="GO:0005886">
    <property type="term" value="C:plasma membrane"/>
    <property type="evidence" value="ECO:0007669"/>
    <property type="project" value="TreeGrafter"/>
</dbReference>
<evidence type="ECO:0000256" key="6">
    <source>
        <dbReference type="SAM" id="Phobius"/>
    </source>
</evidence>
<dbReference type="OrthoDB" id="3648309at2759"/>
<keyword evidence="3 6" id="KW-0812">Transmembrane</keyword>
<dbReference type="InterPro" id="IPR051633">
    <property type="entry name" value="AceTr"/>
</dbReference>
<name>A0A067TMM6_GALM3</name>
<feature type="transmembrane region" description="Helical" evidence="6">
    <location>
        <begin position="72"/>
        <end position="97"/>
    </location>
</feature>
<evidence type="ECO:0000256" key="2">
    <source>
        <dbReference type="ARBA" id="ARBA00005587"/>
    </source>
</evidence>
<evidence type="ECO:0000256" key="1">
    <source>
        <dbReference type="ARBA" id="ARBA00004141"/>
    </source>
</evidence>
<dbReference type="STRING" id="685588.A0A067TMM6"/>
<evidence type="ECO:0000313" key="8">
    <source>
        <dbReference type="Proteomes" id="UP000027222"/>
    </source>
</evidence>
<sequence length="197" mass="21147">MKPRPSRIANPTPAGILSFAGTTFILSLYNVGARGIHTPNVVLGMAVFVGGLLQFMAGMWEFPRGNVFGATAFSSYGCFWMSYATIFIPASGILAAYSDPQELANAVGIYLITWMMLTLIFMMIIIRRNISFVVLFTVLSLTFALLAAGSFTGMANITKAGGIVGIITSLVAYYIGAGELLDAETRPIMRLPRGVLV</sequence>
<dbReference type="NCBIfam" id="NF038013">
    <property type="entry name" value="AceTr_1"/>
    <property type="match status" value="1"/>
</dbReference>
<dbReference type="HOGENOM" id="CLU_051062_1_2_1"/>
<evidence type="ECO:0000256" key="5">
    <source>
        <dbReference type="ARBA" id="ARBA00023136"/>
    </source>
</evidence>
<feature type="transmembrane region" description="Helical" evidence="6">
    <location>
        <begin position="12"/>
        <end position="29"/>
    </location>
</feature>
<keyword evidence="4 6" id="KW-1133">Transmembrane helix</keyword>
<evidence type="ECO:0000313" key="7">
    <source>
        <dbReference type="EMBL" id="KDR84435.1"/>
    </source>
</evidence>
<proteinExistence type="inferred from homology"/>
<keyword evidence="5 6" id="KW-0472">Membrane</keyword>
<comment type="similarity">
    <text evidence="2">Belongs to the acetate uptake transporter (AceTr) (TC 2.A.96) family.</text>
</comment>
<feature type="transmembrane region" description="Helical" evidence="6">
    <location>
        <begin position="132"/>
        <end position="154"/>
    </location>
</feature>